<reference evidence="1 2" key="1">
    <citation type="journal article" date="2015" name="Genome Announc.">
        <title>Expanding the biotechnology potential of lactobacilli through comparative genomics of 213 strains and associated genera.</title>
        <authorList>
            <person name="Sun Z."/>
            <person name="Harris H.M."/>
            <person name="McCann A."/>
            <person name="Guo C."/>
            <person name="Argimon S."/>
            <person name="Zhang W."/>
            <person name="Yang X."/>
            <person name="Jeffery I.B."/>
            <person name="Cooney J.C."/>
            <person name="Kagawa T.F."/>
            <person name="Liu W."/>
            <person name="Song Y."/>
            <person name="Salvetti E."/>
            <person name="Wrobel A."/>
            <person name="Rasinkangas P."/>
            <person name="Parkhill J."/>
            <person name="Rea M.C."/>
            <person name="O'Sullivan O."/>
            <person name="Ritari J."/>
            <person name="Douillard F.P."/>
            <person name="Paul Ross R."/>
            <person name="Yang R."/>
            <person name="Briner A.E."/>
            <person name="Felis G.E."/>
            <person name="de Vos W.M."/>
            <person name="Barrangou R."/>
            <person name="Klaenhammer T.R."/>
            <person name="Caufield P.W."/>
            <person name="Cui Y."/>
            <person name="Zhang H."/>
            <person name="O'Toole P.W."/>
        </authorList>
    </citation>
    <scope>NUCLEOTIDE SEQUENCE [LARGE SCALE GENOMIC DNA]</scope>
    <source>
        <strain evidence="1 2">DSM 20605</strain>
    </source>
</reference>
<dbReference type="Proteomes" id="UP000051576">
    <property type="component" value="Unassembled WGS sequence"/>
</dbReference>
<name>A0A0R2C396_9LACO</name>
<gene>
    <name evidence="1" type="ORF">FD21_GL001643</name>
</gene>
<dbReference type="InterPro" id="IPR038620">
    <property type="entry name" value="YdcP-like_sf"/>
</dbReference>
<dbReference type="eggNOG" id="ENOG502ZZ52">
    <property type="taxonomic scope" value="Bacteria"/>
</dbReference>
<comment type="caution">
    <text evidence="1">The sequence shown here is derived from an EMBL/GenBank/DDBJ whole genome shotgun (WGS) entry which is preliminary data.</text>
</comment>
<dbReference type="InterPro" id="IPR010365">
    <property type="entry name" value="DUF961"/>
</dbReference>
<keyword evidence="2" id="KW-1185">Reference proteome</keyword>
<evidence type="ECO:0000313" key="1">
    <source>
        <dbReference type="EMBL" id="KRM86335.1"/>
    </source>
</evidence>
<dbReference type="EMBL" id="AYYX01000052">
    <property type="protein sequence ID" value="KRM86335.1"/>
    <property type="molecule type" value="Genomic_DNA"/>
</dbReference>
<dbReference type="PATRIC" id="fig|1133569.4.peg.1789"/>
<organism evidence="1 2">
    <name type="scientific">Liquorilactobacillus vini DSM 20605</name>
    <dbReference type="NCBI Taxonomy" id="1133569"/>
    <lineage>
        <taxon>Bacteria</taxon>
        <taxon>Bacillati</taxon>
        <taxon>Bacillota</taxon>
        <taxon>Bacilli</taxon>
        <taxon>Lactobacillales</taxon>
        <taxon>Lactobacillaceae</taxon>
        <taxon>Liquorilactobacillus</taxon>
    </lineage>
</organism>
<dbReference type="Pfam" id="PF06125">
    <property type="entry name" value="DUF961"/>
    <property type="match status" value="1"/>
</dbReference>
<dbReference type="STRING" id="1133569.FD21_GL001643"/>
<proteinExistence type="predicted"/>
<accession>A0A0R2C396</accession>
<dbReference type="Gene3D" id="2.40.50.390">
    <property type="entry name" value="Conjugative transposon protein, DUF961"/>
    <property type="match status" value="1"/>
</dbReference>
<dbReference type="AlphaFoldDB" id="A0A0R2C396"/>
<sequence>MTIPVAAGEKNDTLEPFDRVRLINPRIAAVGYRIAEAAFVNYTCMADDFVKI</sequence>
<protein>
    <submittedName>
        <fullName evidence="1">Uncharacterized protein</fullName>
    </submittedName>
</protein>
<evidence type="ECO:0000313" key="2">
    <source>
        <dbReference type="Proteomes" id="UP000051576"/>
    </source>
</evidence>